<keyword evidence="1" id="KW-0812">Transmembrane</keyword>
<feature type="transmembrane region" description="Helical" evidence="1">
    <location>
        <begin position="90"/>
        <end position="106"/>
    </location>
</feature>
<dbReference type="EMBL" id="AJLS01000039">
    <property type="protein sequence ID" value="EKN70382.1"/>
    <property type="molecule type" value="Genomic_DNA"/>
</dbReference>
<dbReference type="eggNOG" id="ENOG50333AV">
    <property type="taxonomic scope" value="Bacteria"/>
</dbReference>
<organism evidence="2 3">
    <name type="scientific">Neobacillus bataviensis LMG 21833</name>
    <dbReference type="NCBI Taxonomy" id="1117379"/>
    <lineage>
        <taxon>Bacteria</taxon>
        <taxon>Bacillati</taxon>
        <taxon>Bacillota</taxon>
        <taxon>Bacilli</taxon>
        <taxon>Bacillales</taxon>
        <taxon>Bacillaceae</taxon>
        <taxon>Neobacillus</taxon>
    </lineage>
</organism>
<feature type="transmembrane region" description="Helical" evidence="1">
    <location>
        <begin position="6"/>
        <end position="23"/>
    </location>
</feature>
<reference evidence="2 3" key="1">
    <citation type="journal article" date="2012" name="Front. Microbiol.">
        <title>Redundancy and modularity in membrane-associated dissimilatory nitrate reduction in Bacillus.</title>
        <authorList>
            <person name="Heylen K."/>
            <person name="Keltjens J."/>
        </authorList>
    </citation>
    <scope>NUCLEOTIDE SEQUENCE [LARGE SCALE GENOMIC DNA]</scope>
    <source>
        <strain evidence="3">LMG 21833T</strain>
    </source>
</reference>
<dbReference type="AlphaFoldDB" id="K6DCX0"/>
<comment type="caution">
    <text evidence="2">The sequence shown here is derived from an EMBL/GenBank/DDBJ whole genome shotgun (WGS) entry which is preliminary data.</text>
</comment>
<keyword evidence="1" id="KW-1133">Transmembrane helix</keyword>
<dbReference type="RefSeq" id="WP_007084171.1">
    <property type="nucleotide sequence ID" value="NZ_AJLS01000039.1"/>
</dbReference>
<proteinExistence type="predicted"/>
<evidence type="ECO:0000256" key="1">
    <source>
        <dbReference type="SAM" id="Phobius"/>
    </source>
</evidence>
<evidence type="ECO:0000313" key="2">
    <source>
        <dbReference type="EMBL" id="EKN70382.1"/>
    </source>
</evidence>
<dbReference type="PATRIC" id="fig|1117379.3.peg.1195"/>
<accession>K6DCX0</accession>
<dbReference type="Proteomes" id="UP000006316">
    <property type="component" value="Unassembled WGS sequence"/>
</dbReference>
<sequence>MRHSRFLLILMMILPWFLIPLLGRRSIKRFLPATILICCVVKINNISAKKRNWWKFYTSIHPNISGDIPFILGPYLLFSLGILKLTYGKLTLFMITNAIVHILFAFPGMKLLKRLGIVSLVQMKPIQLTFLLTIRGFLLYGFQFAIENIKKNNILSKA</sequence>
<gene>
    <name evidence="2" type="ORF">BABA_05721</name>
</gene>
<name>K6DCX0_9BACI</name>
<keyword evidence="3" id="KW-1185">Reference proteome</keyword>
<protein>
    <submittedName>
        <fullName evidence="2">Uncharacterized protein</fullName>
    </submittedName>
</protein>
<evidence type="ECO:0000313" key="3">
    <source>
        <dbReference type="Proteomes" id="UP000006316"/>
    </source>
</evidence>
<dbReference type="STRING" id="1117379.BABA_05721"/>
<feature type="transmembrane region" description="Helical" evidence="1">
    <location>
        <begin position="68"/>
        <end position="83"/>
    </location>
</feature>
<feature type="transmembrane region" description="Helical" evidence="1">
    <location>
        <begin position="126"/>
        <end position="146"/>
    </location>
</feature>
<keyword evidence="1" id="KW-0472">Membrane</keyword>